<dbReference type="GO" id="GO:0004497">
    <property type="term" value="F:monooxygenase activity"/>
    <property type="evidence" value="ECO:0007669"/>
    <property type="project" value="UniProtKB-ARBA"/>
</dbReference>
<protein>
    <submittedName>
        <fullName evidence="7">Rieske-like 2Fe-2S protein</fullName>
    </submittedName>
</protein>
<gene>
    <name evidence="7" type="ORF">BC793_1249</name>
</gene>
<dbReference type="GO" id="GO:0046872">
    <property type="term" value="F:metal ion binding"/>
    <property type="evidence" value="ECO:0007669"/>
    <property type="project" value="UniProtKB-KW"/>
</dbReference>
<dbReference type="AlphaFoldDB" id="A0A316EX64"/>
<evidence type="ECO:0000256" key="3">
    <source>
        <dbReference type="ARBA" id="ARBA00023002"/>
    </source>
</evidence>
<evidence type="ECO:0000256" key="5">
    <source>
        <dbReference type="ARBA" id="ARBA00023014"/>
    </source>
</evidence>
<keyword evidence="8" id="KW-1185">Reference proteome</keyword>
<dbReference type="SUPFAM" id="SSF55961">
    <property type="entry name" value="Bet v1-like"/>
    <property type="match status" value="1"/>
</dbReference>
<keyword evidence="4" id="KW-0408">Iron</keyword>
<dbReference type="GO" id="GO:0051537">
    <property type="term" value="F:2 iron, 2 sulfur cluster binding"/>
    <property type="evidence" value="ECO:0007669"/>
    <property type="project" value="UniProtKB-KW"/>
</dbReference>
<dbReference type="Pfam" id="PF00355">
    <property type="entry name" value="Rieske"/>
    <property type="match status" value="1"/>
</dbReference>
<keyword evidence="2" id="KW-0479">Metal-binding</keyword>
<dbReference type="EMBL" id="QGGR01000024">
    <property type="protein sequence ID" value="PWK36028.1"/>
    <property type="molecule type" value="Genomic_DNA"/>
</dbReference>
<keyword evidence="1" id="KW-0001">2Fe-2S</keyword>
<dbReference type="SUPFAM" id="SSF50022">
    <property type="entry name" value="ISP domain"/>
    <property type="match status" value="1"/>
</dbReference>
<dbReference type="Proteomes" id="UP000245697">
    <property type="component" value="Unassembled WGS sequence"/>
</dbReference>
<evidence type="ECO:0000259" key="6">
    <source>
        <dbReference type="PROSITE" id="PS51296"/>
    </source>
</evidence>
<name>A0A316EX64_9ACTN</name>
<reference evidence="7 8" key="1">
    <citation type="submission" date="2018-05" db="EMBL/GenBank/DDBJ databases">
        <title>Genomic Encyclopedia of Archaeal and Bacterial Type Strains, Phase II (KMG-II): from individual species to whole genera.</title>
        <authorList>
            <person name="Goeker M."/>
        </authorList>
    </citation>
    <scope>NUCLEOTIDE SEQUENCE [LARGE SCALE GENOMIC DNA]</scope>
    <source>
        <strain evidence="7 8">DSM 45184</strain>
    </source>
</reference>
<proteinExistence type="predicted"/>
<evidence type="ECO:0000256" key="1">
    <source>
        <dbReference type="ARBA" id="ARBA00022714"/>
    </source>
</evidence>
<evidence type="ECO:0000313" key="8">
    <source>
        <dbReference type="Proteomes" id="UP000245697"/>
    </source>
</evidence>
<dbReference type="Gene3D" id="3.90.380.10">
    <property type="entry name" value="Naphthalene 1,2-dioxygenase Alpha Subunit, Chain A, domain 1"/>
    <property type="match status" value="1"/>
</dbReference>
<dbReference type="OrthoDB" id="5243643at2"/>
<dbReference type="GO" id="GO:0016705">
    <property type="term" value="F:oxidoreductase activity, acting on paired donors, with incorporation or reduction of molecular oxygen"/>
    <property type="evidence" value="ECO:0007669"/>
    <property type="project" value="UniProtKB-ARBA"/>
</dbReference>
<keyword evidence="5" id="KW-0411">Iron-sulfur</keyword>
<evidence type="ECO:0000313" key="7">
    <source>
        <dbReference type="EMBL" id="PWK36028.1"/>
    </source>
</evidence>
<dbReference type="InterPro" id="IPR017941">
    <property type="entry name" value="Rieske_2Fe-2S"/>
</dbReference>
<organism evidence="7 8">
    <name type="scientific">Actinoplanes xinjiangensis</name>
    <dbReference type="NCBI Taxonomy" id="512350"/>
    <lineage>
        <taxon>Bacteria</taxon>
        <taxon>Bacillati</taxon>
        <taxon>Actinomycetota</taxon>
        <taxon>Actinomycetes</taxon>
        <taxon>Micromonosporales</taxon>
        <taxon>Micromonosporaceae</taxon>
        <taxon>Actinoplanes</taxon>
    </lineage>
</organism>
<dbReference type="PANTHER" id="PTHR21266:SF60">
    <property type="entry name" value="3-KETOSTEROID-9-ALPHA-MONOOXYGENASE, OXYGENASE COMPONENT"/>
    <property type="match status" value="1"/>
</dbReference>
<comment type="caution">
    <text evidence="7">The sequence shown here is derived from an EMBL/GenBank/DDBJ whole genome shotgun (WGS) entry which is preliminary data.</text>
</comment>
<evidence type="ECO:0000256" key="2">
    <source>
        <dbReference type="ARBA" id="ARBA00022723"/>
    </source>
</evidence>
<dbReference type="PROSITE" id="PS51296">
    <property type="entry name" value="RIESKE"/>
    <property type="match status" value="1"/>
</dbReference>
<dbReference type="RefSeq" id="WP_109601100.1">
    <property type="nucleotide sequence ID" value="NZ_BONA01000077.1"/>
</dbReference>
<dbReference type="Gene3D" id="2.102.10.10">
    <property type="entry name" value="Rieske [2Fe-2S] iron-sulphur domain"/>
    <property type="match status" value="1"/>
</dbReference>
<accession>A0A316EX64</accession>
<sequence>MRARRNTAPAETSRDLHLAASWYVALPSATLGRKPRPVTLFGQELVAWRGAGGRPVIMRRHCPHMGASLARGRLVDGLLECPFHGWRFDTSGSCAAIPGSERIPAAASSPPYPVVERYGYVWVWYGGPEPIFDLPDMPSMAPHTDRYRHFRLADTTNATVRRIMENTYDPDHLIELHGLEVAGHPSLRMVDDPGVFRDHGAPMSPDVWVGAELTWPRYAGRLGNITRLLGTNAGSFVLRVDGWAAGQRISYLADGAEQYQLLLAATPIAANRTVQHITVAVEKSGRRARDLFNLLVNRLEITFTSNQDLPIFNTIREGDEHGIYLDSDHGVRRFRKHYQSWVDRADARV</sequence>
<dbReference type="InterPro" id="IPR050584">
    <property type="entry name" value="Cholesterol_7-desaturase"/>
</dbReference>
<dbReference type="InterPro" id="IPR036922">
    <property type="entry name" value="Rieske_2Fe-2S_sf"/>
</dbReference>
<keyword evidence="3" id="KW-0560">Oxidoreductase</keyword>
<dbReference type="PANTHER" id="PTHR21266">
    <property type="entry name" value="IRON-SULFUR DOMAIN CONTAINING PROTEIN"/>
    <property type="match status" value="1"/>
</dbReference>
<evidence type="ECO:0000256" key="4">
    <source>
        <dbReference type="ARBA" id="ARBA00023004"/>
    </source>
</evidence>
<feature type="domain" description="Rieske" evidence="6">
    <location>
        <begin position="22"/>
        <end position="123"/>
    </location>
</feature>